<accession>A0A0F9UZS2</accession>
<sequence>MMANTTFKQSAFETFEPDPRRAAVLGELHARPFPLIATPGALIVLAFMMEDQGERDIAILSEMSTRRGVAPPASGARTHSFDFGKGRLRWERHTEFSTYSWEGPPPARFGDPFEGHPFGAEFRAPGPFIAGVRLEIRPHDEAGEASLPGFDKASFCYSIMDGGLAHAATDFRQDGDGLTRILVLDDGLPPARAGALAMRLVEIEIYRTLALLGLPLAQSIGPVVTQLEARLAGITEEMREGGEDSRSLLQEITLAAAEVEASSASVLYRFGASRAYDEIVRERLNALVEQPIPGQESWSAFLKRRMAPAMRTCRSIEERQATLSKKLARAANLLRTRIDVELEHQNRDLLRSMDNRAQLQLRLQQTVEGLSVAAIGYYVVGLFAYVAKGLEYEGFPIAQPVLIAAFVPVALLGVWLVVRRIRKRHMNRSAADH</sequence>
<evidence type="ECO:0000313" key="2">
    <source>
        <dbReference type="EMBL" id="KKN92992.1"/>
    </source>
</evidence>
<evidence type="ECO:0000256" key="1">
    <source>
        <dbReference type="SAM" id="Phobius"/>
    </source>
</evidence>
<gene>
    <name evidence="2" type="ORF">LCGC14_0202910</name>
</gene>
<dbReference type="EMBL" id="LAZR01000090">
    <property type="protein sequence ID" value="KKN92992.1"/>
    <property type="molecule type" value="Genomic_DNA"/>
</dbReference>
<name>A0A0F9UZS2_9ZZZZ</name>
<feature type="transmembrane region" description="Helical" evidence="1">
    <location>
        <begin position="366"/>
        <end position="385"/>
    </location>
</feature>
<organism evidence="2">
    <name type="scientific">marine sediment metagenome</name>
    <dbReference type="NCBI Taxonomy" id="412755"/>
    <lineage>
        <taxon>unclassified sequences</taxon>
        <taxon>metagenomes</taxon>
        <taxon>ecological metagenomes</taxon>
    </lineage>
</organism>
<dbReference type="InterPro" id="IPR021830">
    <property type="entry name" value="DUF3422"/>
</dbReference>
<comment type="caution">
    <text evidence="2">The sequence shown here is derived from an EMBL/GenBank/DDBJ whole genome shotgun (WGS) entry which is preliminary data.</text>
</comment>
<dbReference type="Pfam" id="PF11902">
    <property type="entry name" value="DUF3422"/>
    <property type="match status" value="1"/>
</dbReference>
<dbReference type="AlphaFoldDB" id="A0A0F9UZS2"/>
<proteinExistence type="predicted"/>
<keyword evidence="1" id="KW-1133">Transmembrane helix</keyword>
<protein>
    <recommendedName>
        <fullName evidence="3">Membrane-anchored protein</fullName>
    </recommendedName>
</protein>
<feature type="transmembrane region" description="Helical" evidence="1">
    <location>
        <begin position="397"/>
        <end position="418"/>
    </location>
</feature>
<keyword evidence="1" id="KW-0472">Membrane</keyword>
<keyword evidence="1" id="KW-0812">Transmembrane</keyword>
<reference evidence="2" key="1">
    <citation type="journal article" date="2015" name="Nature">
        <title>Complex archaea that bridge the gap between prokaryotes and eukaryotes.</title>
        <authorList>
            <person name="Spang A."/>
            <person name="Saw J.H."/>
            <person name="Jorgensen S.L."/>
            <person name="Zaremba-Niedzwiedzka K."/>
            <person name="Martijn J."/>
            <person name="Lind A.E."/>
            <person name="van Eijk R."/>
            <person name="Schleper C."/>
            <person name="Guy L."/>
            <person name="Ettema T.J."/>
        </authorList>
    </citation>
    <scope>NUCLEOTIDE SEQUENCE</scope>
</reference>
<evidence type="ECO:0008006" key="3">
    <source>
        <dbReference type="Google" id="ProtNLM"/>
    </source>
</evidence>